<accession>A0A6C0DB59</accession>
<sequence length="336" mass="39629">MNQKIFNNILLLIIILFIIKQLSPEPNSVLFILKKYINYFMFQIKQLLAKIGFGQLENFVSLKTFKGLPEFGSTAPRYKTSYETNFINFFMKKHPNVSENKIKKLYYYIQGLISIDIDHTFSTPSDNVPYDFNTEQKNKIEKILLNKLNKDMFKFTDFNFESDPKYYLNFSGKQVDPFVFNVMCNSDIGLLRVYVDLDIRNDVLQNKEYLVINEIKLLKDKQVVITKKDISNNNDVKIHYDADVDPNNSNPSQNFSQDYFKIDNIDDYDNSLSNNKNLAITQELPIIQNDLMDDTMFMPQENNQAFSYSQEENLYDFTNERPNDNTFIYNETINYN</sequence>
<reference evidence="1" key="1">
    <citation type="journal article" date="2020" name="Nature">
        <title>Giant virus diversity and host interactions through global metagenomics.</title>
        <authorList>
            <person name="Schulz F."/>
            <person name="Roux S."/>
            <person name="Paez-Espino D."/>
            <person name="Jungbluth S."/>
            <person name="Walsh D.A."/>
            <person name="Denef V.J."/>
            <person name="McMahon K.D."/>
            <person name="Konstantinidis K.T."/>
            <person name="Eloe-Fadrosh E.A."/>
            <person name="Kyrpides N.C."/>
            <person name="Woyke T."/>
        </authorList>
    </citation>
    <scope>NUCLEOTIDE SEQUENCE</scope>
    <source>
        <strain evidence="1">GVMAG-M-3300023174-131</strain>
    </source>
</reference>
<protein>
    <submittedName>
        <fullName evidence="1">Uncharacterized protein</fullName>
    </submittedName>
</protein>
<dbReference type="AlphaFoldDB" id="A0A6C0DB59"/>
<evidence type="ECO:0000313" key="1">
    <source>
        <dbReference type="EMBL" id="QHT13404.1"/>
    </source>
</evidence>
<proteinExistence type="predicted"/>
<organism evidence="1">
    <name type="scientific">viral metagenome</name>
    <dbReference type="NCBI Taxonomy" id="1070528"/>
    <lineage>
        <taxon>unclassified sequences</taxon>
        <taxon>metagenomes</taxon>
        <taxon>organismal metagenomes</taxon>
    </lineage>
</organism>
<dbReference type="EMBL" id="MN739567">
    <property type="protein sequence ID" value="QHT13404.1"/>
    <property type="molecule type" value="Genomic_DNA"/>
</dbReference>
<name>A0A6C0DB59_9ZZZZ</name>